<dbReference type="Pfam" id="PF02357">
    <property type="entry name" value="NusG"/>
    <property type="match status" value="1"/>
</dbReference>
<dbReference type="PANTHER" id="PTHR30265:SF4">
    <property type="entry name" value="KOW MOTIF FAMILY PROTEIN, EXPRESSED"/>
    <property type="match status" value="1"/>
</dbReference>
<dbReference type="PANTHER" id="PTHR30265">
    <property type="entry name" value="RHO-INTERACTING TRANSCRIPTION TERMINATION FACTOR NUSG"/>
    <property type="match status" value="1"/>
</dbReference>
<reference evidence="5 6" key="1">
    <citation type="submission" date="2023-03" db="EMBL/GenBank/DDBJ databases">
        <title>Fodinicurvata sp. CAU 1616 isolated from sea sendiment.</title>
        <authorList>
            <person name="Kim W."/>
        </authorList>
    </citation>
    <scope>NUCLEOTIDE SEQUENCE [LARGE SCALE GENOMIC DNA]</scope>
    <source>
        <strain evidence="5 6">CAU 1616</strain>
    </source>
</reference>
<keyword evidence="1" id="KW-0889">Transcription antitermination</keyword>
<dbReference type="InterPro" id="IPR036735">
    <property type="entry name" value="NGN_dom_sf"/>
</dbReference>
<dbReference type="InterPro" id="IPR008991">
    <property type="entry name" value="Translation_prot_SH3-like_sf"/>
</dbReference>
<accession>A0ABT5YLT3</accession>
<gene>
    <name evidence="5" type="ORF">P2G67_07455</name>
</gene>
<dbReference type="SMART" id="SM00738">
    <property type="entry name" value="NGN"/>
    <property type="match status" value="1"/>
</dbReference>
<evidence type="ECO:0000259" key="4">
    <source>
        <dbReference type="SMART" id="SM00738"/>
    </source>
</evidence>
<evidence type="ECO:0000256" key="1">
    <source>
        <dbReference type="ARBA" id="ARBA00022814"/>
    </source>
</evidence>
<dbReference type="Gene3D" id="3.30.70.940">
    <property type="entry name" value="NusG, N-terminal domain"/>
    <property type="match status" value="1"/>
</dbReference>
<comment type="caution">
    <text evidence="5">The sequence shown here is derived from an EMBL/GenBank/DDBJ whole genome shotgun (WGS) entry which is preliminary data.</text>
</comment>
<evidence type="ECO:0000313" key="6">
    <source>
        <dbReference type="Proteomes" id="UP001215503"/>
    </source>
</evidence>
<dbReference type="SUPFAM" id="SSF82679">
    <property type="entry name" value="N-utilization substance G protein NusG, N-terminal domain"/>
    <property type="match status" value="1"/>
</dbReference>
<dbReference type="RefSeq" id="WP_275821580.1">
    <property type="nucleotide sequence ID" value="NZ_JARHUD010000004.1"/>
</dbReference>
<keyword evidence="2" id="KW-0805">Transcription regulation</keyword>
<evidence type="ECO:0000256" key="2">
    <source>
        <dbReference type="ARBA" id="ARBA00023015"/>
    </source>
</evidence>
<sequence>MKREQVEGRGGWYCVHSQVGKEALALRHLQQQTFEAFLPLLARTRRHARRTDTVLAPLFPSYLFVHLDPQRQAWRSVNGTIGVVRLLSSGERPLRVPPGVVEALLAASDRRGLLQAERLERLQVDDDVRILVGPFADHLARVVRLEPAGRVRVLLEFLGGRVPVTLPLNAVRKSA</sequence>
<organism evidence="5 6">
    <name type="scientific">Aquibaculum arenosum</name>
    <dbReference type="NCBI Taxonomy" id="3032591"/>
    <lineage>
        <taxon>Bacteria</taxon>
        <taxon>Pseudomonadati</taxon>
        <taxon>Pseudomonadota</taxon>
        <taxon>Alphaproteobacteria</taxon>
        <taxon>Rhodospirillales</taxon>
        <taxon>Rhodovibrionaceae</taxon>
        <taxon>Aquibaculum</taxon>
    </lineage>
</organism>
<dbReference type="InterPro" id="IPR043425">
    <property type="entry name" value="NusG-like"/>
</dbReference>
<evidence type="ECO:0000256" key="3">
    <source>
        <dbReference type="ARBA" id="ARBA00023163"/>
    </source>
</evidence>
<dbReference type="InterPro" id="IPR006645">
    <property type="entry name" value="NGN-like_dom"/>
</dbReference>
<proteinExistence type="predicted"/>
<feature type="domain" description="NusG-like N-terminal" evidence="4">
    <location>
        <begin position="9"/>
        <end position="108"/>
    </location>
</feature>
<protein>
    <submittedName>
        <fullName evidence="5">Transcription termination/antitermination NusG family protein</fullName>
    </submittedName>
</protein>
<dbReference type="Proteomes" id="UP001215503">
    <property type="component" value="Unassembled WGS sequence"/>
</dbReference>
<keyword evidence="6" id="KW-1185">Reference proteome</keyword>
<evidence type="ECO:0000313" key="5">
    <source>
        <dbReference type="EMBL" id="MDF2095808.1"/>
    </source>
</evidence>
<dbReference type="EMBL" id="JARHUD010000004">
    <property type="protein sequence ID" value="MDF2095808.1"/>
    <property type="molecule type" value="Genomic_DNA"/>
</dbReference>
<dbReference type="SUPFAM" id="SSF50104">
    <property type="entry name" value="Translation proteins SH3-like domain"/>
    <property type="match status" value="1"/>
</dbReference>
<name>A0ABT5YLT3_9PROT</name>
<keyword evidence="3" id="KW-0804">Transcription</keyword>
<dbReference type="CDD" id="cd06091">
    <property type="entry name" value="KOW_NusG"/>
    <property type="match status" value="1"/>
</dbReference>